<accession>A0A2V4BIR2</accession>
<feature type="non-terminal residue" evidence="1">
    <location>
        <position position="100"/>
    </location>
</feature>
<feature type="non-terminal residue" evidence="1">
    <location>
        <position position="1"/>
    </location>
</feature>
<dbReference type="Proteomes" id="UP000247903">
    <property type="component" value="Unassembled WGS sequence"/>
</dbReference>
<proteinExistence type="predicted"/>
<dbReference type="EMBL" id="QJHK01000067">
    <property type="protein sequence ID" value="PXY38637.1"/>
    <property type="molecule type" value="Genomic_DNA"/>
</dbReference>
<evidence type="ECO:0000313" key="1">
    <source>
        <dbReference type="EMBL" id="PXY38637.1"/>
    </source>
</evidence>
<dbReference type="OrthoDB" id="607469at2"/>
<evidence type="ECO:0008006" key="3">
    <source>
        <dbReference type="Google" id="ProtNLM"/>
    </source>
</evidence>
<gene>
    <name evidence="1" type="ORF">DMB65_21940</name>
</gene>
<protein>
    <recommendedName>
        <fullName evidence="3">Adhesin</fullName>
    </recommendedName>
</protein>
<comment type="caution">
    <text evidence="1">The sequence shown here is derived from an EMBL/GenBank/DDBJ whole genome shotgun (WGS) entry which is preliminary data.</text>
</comment>
<organism evidence="1 2">
    <name type="scientific">Flavobacterium cheongpyeongense</name>
    <dbReference type="NCBI Taxonomy" id="2212651"/>
    <lineage>
        <taxon>Bacteria</taxon>
        <taxon>Pseudomonadati</taxon>
        <taxon>Bacteroidota</taxon>
        <taxon>Flavobacteriia</taxon>
        <taxon>Flavobacteriales</taxon>
        <taxon>Flavobacteriaceae</taxon>
        <taxon>Flavobacterium</taxon>
    </lineage>
</organism>
<dbReference type="AlphaFoldDB" id="A0A2V4BIR2"/>
<reference evidence="1 2" key="1">
    <citation type="submission" date="2018-05" db="EMBL/GenBank/DDBJ databases">
        <title>Flavobacterium sp. strain IMCC34759, incomplete genome.</title>
        <authorList>
            <person name="Joung Y."/>
            <person name="Cho J."/>
        </authorList>
    </citation>
    <scope>NUCLEOTIDE SEQUENCE [LARGE SCALE GENOMIC DNA]</scope>
    <source>
        <strain evidence="1 2">IMCC34759</strain>
    </source>
</reference>
<evidence type="ECO:0000313" key="2">
    <source>
        <dbReference type="Proteomes" id="UP000247903"/>
    </source>
</evidence>
<name>A0A2V4BIR2_9FLAO</name>
<keyword evidence="2" id="KW-1185">Reference proteome</keyword>
<dbReference type="RefSeq" id="WP_133249528.1">
    <property type="nucleotide sequence ID" value="NZ_QJHK01000067.1"/>
</dbReference>
<sequence length="100" mass="10226">AGTYTVWIKDANGCTSPSAAVTVYPQLTASAAVTRELSCSPTTPDAQITLTVSGGRTAYTYEVSTNGGTSYTGMATNVYTASAAGTYTFKITDANSCTVT</sequence>